<comment type="caution">
    <text evidence="6">The sequence shown here is derived from an EMBL/GenBank/DDBJ whole genome shotgun (WGS) entry which is preliminary data.</text>
</comment>
<evidence type="ECO:0000256" key="3">
    <source>
        <dbReference type="PROSITE-ProRule" id="PRU10007"/>
    </source>
</evidence>
<comment type="similarity">
    <text evidence="1 4">Belongs to the aldehyde dehydrogenase family.</text>
</comment>
<dbReference type="InterPro" id="IPR016161">
    <property type="entry name" value="Ald_DH/histidinol_DH"/>
</dbReference>
<dbReference type="InterPro" id="IPR016163">
    <property type="entry name" value="Ald_DH_C"/>
</dbReference>
<reference evidence="6 7" key="1">
    <citation type="submission" date="2019-12" db="EMBL/GenBank/DDBJ databases">
        <title>Comparative genomics gives insights into the taxonomy of the Azoarcus-Aromatoleum group and reveals separate origins of nif in the plant-associated Azoarcus and non-plant-associated Aromatoleum sub-groups.</title>
        <authorList>
            <person name="Lafos M."/>
            <person name="Maluk M."/>
            <person name="Batista M."/>
            <person name="Junghare M."/>
            <person name="Carmona M."/>
            <person name="Faoro H."/>
            <person name="Cruz L.M."/>
            <person name="Battistoni F."/>
            <person name="De Souza E."/>
            <person name="Pedrosa F."/>
            <person name="Chen W.-M."/>
            <person name="Poole P.S."/>
            <person name="Dixon R.A."/>
            <person name="James E.K."/>
        </authorList>
    </citation>
    <scope>NUCLEOTIDE SEQUENCE [LARGE SCALE GENOMIC DNA]</scope>
    <source>
        <strain evidence="6 7">Td21</strain>
    </source>
</reference>
<dbReference type="PANTHER" id="PTHR43353">
    <property type="entry name" value="SUCCINATE-SEMIALDEHYDE DEHYDROGENASE, MITOCHONDRIAL"/>
    <property type="match status" value="1"/>
</dbReference>
<evidence type="ECO:0000256" key="2">
    <source>
        <dbReference type="ARBA" id="ARBA00023002"/>
    </source>
</evidence>
<dbReference type="SUPFAM" id="SSF53720">
    <property type="entry name" value="ALDH-like"/>
    <property type="match status" value="1"/>
</dbReference>
<evidence type="ECO:0000313" key="6">
    <source>
        <dbReference type="EMBL" id="NMG42130.1"/>
    </source>
</evidence>
<evidence type="ECO:0000256" key="1">
    <source>
        <dbReference type="ARBA" id="ARBA00009986"/>
    </source>
</evidence>
<dbReference type="EMBL" id="WTVN01000001">
    <property type="protein sequence ID" value="NMG42130.1"/>
    <property type="molecule type" value="Genomic_DNA"/>
</dbReference>
<sequence length="480" mass="51191">MANLELNFQHYLGGRFVSGPSASIPVFNPANEREIGAVSDGGEGLAEEAVAAARAAQDGWAAIPANERGNYLRKMAQLIRARLPELARVVALEQGKVLPLAEMEVFITAEYLDYNAEWGRRIEGEVITSDRKGENIFLFRRPLGVVAGILPWNFPFFMVARKVAPALVTGNTIVVKPSEETPYCAYEFARIAHEAGLPPGVFNLVGGLGRTVGQSLVGHRYVDMVSFTGSSAAGSAIMTSAARNITKVSLELGGKAPAIVLADANLDLAVAAVRGAKALNSGQACNCAERVYVERKVYAEFCDKLAAGLRSVVYGDPLGTTPVEMGPVINRAAVERIGAMVADARAKGAEILAGGEGSAVGSGCFFQPTLVTRTRPDMQLLQREIFGPVVLVDPVDDLDEAIARANDSEYGLTSSIFTTNLGAAFKAMNSLKYGETYVNRENFEAIQGFHAGVRRSGIGGADGKHGLYEFTHTQVAYVQN</sequence>
<dbReference type="PROSITE" id="PS00687">
    <property type="entry name" value="ALDEHYDE_DEHYDR_GLU"/>
    <property type="match status" value="1"/>
</dbReference>
<dbReference type="InterPro" id="IPR015590">
    <property type="entry name" value="Aldehyde_DH_dom"/>
</dbReference>
<protein>
    <submittedName>
        <fullName evidence="6">Aldehyde dehydrogenase</fullName>
    </submittedName>
</protein>
<dbReference type="Gene3D" id="3.40.309.10">
    <property type="entry name" value="Aldehyde Dehydrogenase, Chain A, domain 2"/>
    <property type="match status" value="1"/>
</dbReference>
<evidence type="ECO:0000313" key="7">
    <source>
        <dbReference type="Proteomes" id="UP000623795"/>
    </source>
</evidence>
<keyword evidence="7" id="KW-1185">Reference proteome</keyword>
<evidence type="ECO:0000259" key="5">
    <source>
        <dbReference type="Pfam" id="PF00171"/>
    </source>
</evidence>
<dbReference type="RefSeq" id="WP_169254065.1">
    <property type="nucleotide sequence ID" value="NZ_WTVN01000001.1"/>
</dbReference>
<organism evidence="6 7">
    <name type="scientific">Aromatoleum toluvorans</name>
    <dbReference type="NCBI Taxonomy" id="92002"/>
    <lineage>
        <taxon>Bacteria</taxon>
        <taxon>Pseudomonadati</taxon>
        <taxon>Pseudomonadota</taxon>
        <taxon>Betaproteobacteria</taxon>
        <taxon>Rhodocyclales</taxon>
        <taxon>Rhodocyclaceae</taxon>
        <taxon>Aromatoleum</taxon>
    </lineage>
</organism>
<accession>A0ABX1PSF4</accession>
<feature type="domain" description="Aldehyde dehydrogenase" evidence="5">
    <location>
        <begin position="17"/>
        <end position="474"/>
    </location>
</feature>
<keyword evidence="2 4" id="KW-0560">Oxidoreductase</keyword>
<dbReference type="Gene3D" id="3.40.605.10">
    <property type="entry name" value="Aldehyde Dehydrogenase, Chain A, domain 1"/>
    <property type="match status" value="1"/>
</dbReference>
<evidence type="ECO:0000256" key="4">
    <source>
        <dbReference type="RuleBase" id="RU003345"/>
    </source>
</evidence>
<dbReference type="PROSITE" id="PS00070">
    <property type="entry name" value="ALDEHYDE_DEHYDR_CYS"/>
    <property type="match status" value="1"/>
</dbReference>
<dbReference type="InterPro" id="IPR050740">
    <property type="entry name" value="Aldehyde_DH_Superfamily"/>
</dbReference>
<gene>
    <name evidence="6" type="primary">aldA</name>
    <name evidence="6" type="ORF">GPA22_00050</name>
</gene>
<proteinExistence type="inferred from homology"/>
<dbReference type="Pfam" id="PF00171">
    <property type="entry name" value="Aldedh"/>
    <property type="match status" value="1"/>
</dbReference>
<dbReference type="InterPro" id="IPR016160">
    <property type="entry name" value="Ald_DH_CS_CYS"/>
</dbReference>
<feature type="active site" evidence="3">
    <location>
        <position position="251"/>
    </location>
</feature>
<dbReference type="Proteomes" id="UP000623795">
    <property type="component" value="Unassembled WGS sequence"/>
</dbReference>
<dbReference type="InterPro" id="IPR029510">
    <property type="entry name" value="Ald_DH_CS_GLU"/>
</dbReference>
<dbReference type="NCBIfam" id="NF007497">
    <property type="entry name" value="PRK10090.1"/>
    <property type="match status" value="1"/>
</dbReference>
<dbReference type="PANTHER" id="PTHR43353:SF5">
    <property type="entry name" value="SUCCINATE-SEMIALDEHYDE DEHYDROGENASE, MITOCHONDRIAL"/>
    <property type="match status" value="1"/>
</dbReference>
<name>A0ABX1PSF4_9RHOO</name>
<dbReference type="InterPro" id="IPR016162">
    <property type="entry name" value="Ald_DH_N"/>
</dbReference>